<dbReference type="AlphaFoldDB" id="A0A8C4SWC4"/>
<comment type="subcellular location">
    <subcellularLocation>
        <location evidence="1">Membrane</location>
    </subcellularLocation>
</comment>
<sequence>MEKSGKMEEGRSANQQPKTFLIWSILNLLCCCFPLGLAAVICSMRVENANSVGDASRAKEASRIARALNITGCVLGALIVIIGVALYIFVLSKQH</sequence>
<evidence type="ECO:0000256" key="6">
    <source>
        <dbReference type="SAM" id="Phobius"/>
    </source>
</evidence>
<organism evidence="7 8">
    <name type="scientific">Erpetoichthys calabaricus</name>
    <name type="common">Rope fish</name>
    <name type="synonym">Calamoichthys calabaricus</name>
    <dbReference type="NCBI Taxonomy" id="27687"/>
    <lineage>
        <taxon>Eukaryota</taxon>
        <taxon>Metazoa</taxon>
        <taxon>Chordata</taxon>
        <taxon>Craniata</taxon>
        <taxon>Vertebrata</taxon>
        <taxon>Euteleostomi</taxon>
        <taxon>Actinopterygii</taxon>
        <taxon>Polypteriformes</taxon>
        <taxon>Polypteridae</taxon>
        <taxon>Erpetoichthys</taxon>
    </lineage>
</organism>
<dbReference type="Pfam" id="PF04505">
    <property type="entry name" value="CD225"/>
    <property type="match status" value="1"/>
</dbReference>
<keyword evidence="4 6" id="KW-1133">Transmembrane helix</keyword>
<dbReference type="Proteomes" id="UP000694620">
    <property type="component" value="Chromosome 9"/>
</dbReference>
<evidence type="ECO:0000256" key="4">
    <source>
        <dbReference type="ARBA" id="ARBA00022989"/>
    </source>
</evidence>
<reference evidence="7" key="3">
    <citation type="submission" date="2025-09" db="UniProtKB">
        <authorList>
            <consortium name="Ensembl"/>
        </authorList>
    </citation>
    <scope>IDENTIFICATION</scope>
</reference>
<feature type="transmembrane region" description="Helical" evidence="6">
    <location>
        <begin position="67"/>
        <end position="90"/>
    </location>
</feature>
<evidence type="ECO:0000256" key="5">
    <source>
        <dbReference type="ARBA" id="ARBA00023136"/>
    </source>
</evidence>
<evidence type="ECO:0000256" key="3">
    <source>
        <dbReference type="ARBA" id="ARBA00022692"/>
    </source>
</evidence>
<dbReference type="InterPro" id="IPR007593">
    <property type="entry name" value="CD225/Dispanin_fam"/>
</dbReference>
<evidence type="ECO:0000256" key="1">
    <source>
        <dbReference type="ARBA" id="ARBA00004370"/>
    </source>
</evidence>
<name>A0A8C4SWC4_ERPCA</name>
<dbReference type="InterPro" id="IPR051423">
    <property type="entry name" value="CD225/Dispanin"/>
</dbReference>
<evidence type="ECO:0000256" key="2">
    <source>
        <dbReference type="ARBA" id="ARBA00006843"/>
    </source>
</evidence>
<dbReference type="Ensembl" id="ENSECRT00000023353.1">
    <property type="protein sequence ID" value="ENSECRP00000022860.1"/>
    <property type="gene ID" value="ENSECRG00000015475.1"/>
</dbReference>
<dbReference type="GO" id="GO:0016020">
    <property type="term" value="C:membrane"/>
    <property type="evidence" value="ECO:0007669"/>
    <property type="project" value="UniProtKB-SubCell"/>
</dbReference>
<reference evidence="7" key="1">
    <citation type="submission" date="2021-06" db="EMBL/GenBank/DDBJ databases">
        <authorList>
            <consortium name="Wellcome Sanger Institute Data Sharing"/>
        </authorList>
    </citation>
    <scope>NUCLEOTIDE SEQUENCE [LARGE SCALE GENOMIC DNA]</scope>
</reference>
<protein>
    <submittedName>
        <fullName evidence="7">Uncharacterized protein</fullName>
    </submittedName>
</protein>
<evidence type="ECO:0000313" key="7">
    <source>
        <dbReference type="Ensembl" id="ENSECRP00000022860.1"/>
    </source>
</evidence>
<keyword evidence="5 6" id="KW-0472">Membrane</keyword>
<keyword evidence="3 6" id="KW-0812">Transmembrane</keyword>
<dbReference type="PANTHER" id="PTHR14948">
    <property type="entry name" value="NG5"/>
    <property type="match status" value="1"/>
</dbReference>
<evidence type="ECO:0000313" key="8">
    <source>
        <dbReference type="Proteomes" id="UP000694620"/>
    </source>
</evidence>
<reference evidence="7" key="2">
    <citation type="submission" date="2025-08" db="UniProtKB">
        <authorList>
            <consortium name="Ensembl"/>
        </authorList>
    </citation>
    <scope>IDENTIFICATION</scope>
</reference>
<proteinExistence type="inferred from homology"/>
<keyword evidence="8" id="KW-1185">Reference proteome</keyword>
<accession>A0A8C4SWC4</accession>
<comment type="similarity">
    <text evidence="2">Belongs to the CD225/Dispanin family.</text>
</comment>
<feature type="transmembrane region" description="Helical" evidence="6">
    <location>
        <begin position="20"/>
        <end position="46"/>
    </location>
</feature>
<dbReference type="PANTHER" id="PTHR14948:SF46">
    <property type="entry name" value="DISPANIN SUBFAMILY A MEMBER 2B-LIKE-RELATED"/>
    <property type="match status" value="1"/>
</dbReference>
<dbReference type="GeneTree" id="ENSGT01150000287073"/>